<dbReference type="AlphaFoldDB" id="A0A1Y5PS94"/>
<dbReference type="RefSeq" id="WP_295326336.1">
    <property type="nucleotide sequence ID" value="NZ_LT598653.1"/>
</dbReference>
<sequence length="144" mass="15628">MTMIFAGPQWIERIKELLARLVTENSDRLAGHHFSLSETFTSVPPDGGTSFWAARIEGGKVRFGDAPDPDADFALVAEQTAALPGAMLIYDGATEQMLKAANDHRRAMIAAGRMTIRVGSHKAPEPIMAVLRELHDSIAKETAV</sequence>
<organism evidence="1">
    <name type="scientific">uncultured Sphingopyxis sp</name>
    <dbReference type="NCBI Taxonomy" id="310581"/>
    <lineage>
        <taxon>Bacteria</taxon>
        <taxon>Pseudomonadati</taxon>
        <taxon>Pseudomonadota</taxon>
        <taxon>Alphaproteobacteria</taxon>
        <taxon>Sphingomonadales</taxon>
        <taxon>Sphingomonadaceae</taxon>
        <taxon>Sphingopyxis</taxon>
        <taxon>environmental samples</taxon>
    </lineage>
</organism>
<accession>A0A1Y5PS94</accession>
<proteinExistence type="predicted"/>
<protein>
    <recommendedName>
        <fullName evidence="2">SCP2 domain-containing protein</fullName>
    </recommendedName>
</protein>
<dbReference type="KEGG" id="sphu:SPPYR_1748"/>
<gene>
    <name evidence="1" type="ORF">SPPYR_1748</name>
</gene>
<reference evidence="1" key="1">
    <citation type="submission" date="2016-03" db="EMBL/GenBank/DDBJ databases">
        <authorList>
            <person name="Ploux O."/>
        </authorList>
    </citation>
    <scope>NUCLEOTIDE SEQUENCE</scope>
    <source>
        <strain evidence="1">UC10</strain>
    </source>
</reference>
<evidence type="ECO:0000313" key="1">
    <source>
        <dbReference type="EMBL" id="SBV32868.1"/>
    </source>
</evidence>
<dbReference type="EMBL" id="LT598653">
    <property type="protein sequence ID" value="SBV32868.1"/>
    <property type="molecule type" value="Genomic_DNA"/>
</dbReference>
<evidence type="ECO:0008006" key="2">
    <source>
        <dbReference type="Google" id="ProtNLM"/>
    </source>
</evidence>
<name>A0A1Y5PS94_9SPHN</name>